<keyword evidence="6" id="KW-0508">mRNA splicing</keyword>
<feature type="compositionally biased region" description="Acidic residues" evidence="11">
    <location>
        <begin position="2058"/>
        <end position="2068"/>
    </location>
</feature>
<feature type="compositionally biased region" description="Polar residues" evidence="11">
    <location>
        <begin position="20"/>
        <end position="31"/>
    </location>
</feature>
<dbReference type="EMBL" id="NJHN03000037">
    <property type="protein sequence ID" value="KAH9421721.1"/>
    <property type="molecule type" value="Genomic_DNA"/>
</dbReference>
<feature type="repeat" description="Pumilio" evidence="10">
    <location>
        <begin position="1236"/>
        <end position="1271"/>
    </location>
</feature>
<feature type="repeat" description="Pumilio" evidence="10">
    <location>
        <begin position="1128"/>
        <end position="1163"/>
    </location>
</feature>
<dbReference type="PROSITE" id="PS50302">
    <property type="entry name" value="PUM"/>
    <property type="match status" value="8"/>
</dbReference>
<dbReference type="InterPro" id="IPR016024">
    <property type="entry name" value="ARM-type_fold"/>
</dbReference>
<name>A0ABQ8JHB8_DERPT</name>
<feature type="repeat" description="Pumilio" evidence="10">
    <location>
        <begin position="1056"/>
        <end position="1091"/>
    </location>
</feature>
<feature type="domain" description="BRCT" evidence="12">
    <location>
        <begin position="1606"/>
        <end position="1698"/>
    </location>
</feature>
<feature type="repeat" description="Pumilio" evidence="10">
    <location>
        <begin position="1092"/>
        <end position="1127"/>
    </location>
</feature>
<feature type="region of interest" description="Disordered" evidence="11">
    <location>
        <begin position="2052"/>
        <end position="2076"/>
    </location>
</feature>
<gene>
    <name evidence="14" type="primary">SF3B1</name>
    <name evidence="14" type="ORF">DERP_002008</name>
</gene>
<dbReference type="PROSITE" id="PS50303">
    <property type="entry name" value="PUM_HD"/>
    <property type="match status" value="1"/>
</dbReference>
<feature type="compositionally biased region" description="Low complexity" evidence="11">
    <location>
        <begin position="594"/>
        <end position="610"/>
    </location>
</feature>
<feature type="region of interest" description="Disordered" evidence="11">
    <location>
        <begin position="756"/>
        <end position="782"/>
    </location>
</feature>
<evidence type="ECO:0000256" key="5">
    <source>
        <dbReference type="ARBA" id="ARBA00022737"/>
    </source>
</evidence>
<evidence type="ECO:0000256" key="2">
    <source>
        <dbReference type="ARBA" id="ARBA00005754"/>
    </source>
</evidence>
<feature type="region of interest" description="Disordered" evidence="11">
    <location>
        <begin position="436"/>
        <end position="487"/>
    </location>
</feature>
<dbReference type="InterPro" id="IPR015016">
    <property type="entry name" value="SF3b_su1"/>
</dbReference>
<dbReference type="CDD" id="cd00027">
    <property type="entry name" value="BRCT"/>
    <property type="match status" value="1"/>
</dbReference>
<dbReference type="InterPro" id="IPR059215">
    <property type="entry name" value="BRCT2_TopBP1-like"/>
</dbReference>
<dbReference type="InterPro" id="IPR021133">
    <property type="entry name" value="HEAT_type_2"/>
</dbReference>
<keyword evidence="15" id="KW-1185">Reference proteome</keyword>
<evidence type="ECO:0000256" key="3">
    <source>
        <dbReference type="ARBA" id="ARBA00022664"/>
    </source>
</evidence>
<organism evidence="14 15">
    <name type="scientific">Dermatophagoides pteronyssinus</name>
    <name type="common">European house dust mite</name>
    <dbReference type="NCBI Taxonomy" id="6956"/>
    <lineage>
        <taxon>Eukaryota</taxon>
        <taxon>Metazoa</taxon>
        <taxon>Ecdysozoa</taxon>
        <taxon>Arthropoda</taxon>
        <taxon>Chelicerata</taxon>
        <taxon>Arachnida</taxon>
        <taxon>Acari</taxon>
        <taxon>Acariformes</taxon>
        <taxon>Sarcoptiformes</taxon>
        <taxon>Astigmata</taxon>
        <taxon>Psoroptidia</taxon>
        <taxon>Analgoidea</taxon>
        <taxon>Pyroglyphidae</taxon>
        <taxon>Dermatophagoidinae</taxon>
        <taxon>Dermatophagoides</taxon>
    </lineage>
</organism>
<reference evidence="14 15" key="1">
    <citation type="journal article" date="2018" name="J. Allergy Clin. Immunol.">
        <title>High-quality assembly of Dermatophagoides pteronyssinus genome and transcriptome reveals a wide range of novel allergens.</title>
        <authorList>
            <person name="Liu X.Y."/>
            <person name="Yang K.Y."/>
            <person name="Wang M.Q."/>
            <person name="Kwok J.S."/>
            <person name="Zeng X."/>
            <person name="Yang Z."/>
            <person name="Xiao X.J."/>
            <person name="Lau C.P."/>
            <person name="Li Y."/>
            <person name="Huang Z.M."/>
            <person name="Ba J.G."/>
            <person name="Yim A.K."/>
            <person name="Ouyang C.Y."/>
            <person name="Ngai S.M."/>
            <person name="Chan T.F."/>
            <person name="Leung E.L."/>
            <person name="Liu L."/>
            <person name="Liu Z.G."/>
            <person name="Tsui S.K."/>
        </authorList>
    </citation>
    <scope>NUCLEOTIDE SEQUENCE [LARGE SCALE GENOMIC DNA]</scope>
    <source>
        <strain evidence="14">Derp</strain>
    </source>
</reference>
<dbReference type="Gene3D" id="1.25.10.10">
    <property type="entry name" value="Leucine-rich Repeat Variant"/>
    <property type="match status" value="3"/>
</dbReference>
<evidence type="ECO:0000313" key="15">
    <source>
        <dbReference type="Proteomes" id="UP000887458"/>
    </source>
</evidence>
<keyword evidence="3" id="KW-0507">mRNA processing</keyword>
<feature type="region of interest" description="Disordered" evidence="11">
    <location>
        <begin position="187"/>
        <end position="207"/>
    </location>
</feature>
<dbReference type="Pfam" id="PF00533">
    <property type="entry name" value="BRCT"/>
    <property type="match status" value="1"/>
</dbReference>
<feature type="repeat" description="HEAT" evidence="9">
    <location>
        <begin position="2856"/>
        <end position="2894"/>
    </location>
</feature>
<dbReference type="InterPro" id="IPR038737">
    <property type="entry name" value="SF3b_su1-like"/>
</dbReference>
<dbReference type="Pfam" id="PF22646">
    <property type="entry name" value="PPP2R1A-like_HEAT"/>
    <property type="match status" value="1"/>
</dbReference>
<evidence type="ECO:0000256" key="4">
    <source>
        <dbReference type="ARBA" id="ARBA00022728"/>
    </source>
</evidence>
<evidence type="ECO:0000256" key="11">
    <source>
        <dbReference type="SAM" id="MobiDB-lite"/>
    </source>
</evidence>
<protein>
    <submittedName>
        <fullName evidence="14">Splicing factor 3B subunit 1</fullName>
    </submittedName>
</protein>
<feature type="compositionally biased region" description="Polar residues" evidence="11">
    <location>
        <begin position="2274"/>
        <end position="2286"/>
    </location>
</feature>
<dbReference type="InterPro" id="IPR001313">
    <property type="entry name" value="Pumilio_RNA-bd_rpt"/>
</dbReference>
<keyword evidence="7" id="KW-0539">Nucleus</keyword>
<dbReference type="Pfam" id="PF08920">
    <property type="entry name" value="SF3b1"/>
    <property type="match status" value="1"/>
</dbReference>
<dbReference type="InterPro" id="IPR036420">
    <property type="entry name" value="BRCT_dom_sf"/>
</dbReference>
<feature type="region of interest" description="Disordered" evidence="11">
    <location>
        <begin position="543"/>
        <end position="624"/>
    </location>
</feature>
<dbReference type="SUPFAM" id="SSF52113">
    <property type="entry name" value="BRCT domain"/>
    <property type="match status" value="3"/>
</dbReference>
<dbReference type="SMART" id="SM00025">
    <property type="entry name" value="Pumilio"/>
    <property type="match status" value="8"/>
</dbReference>
<feature type="domain" description="PUM-HD" evidence="13">
    <location>
        <begin position="1000"/>
        <end position="1337"/>
    </location>
</feature>
<feature type="repeat" description="Pumilio" evidence="10">
    <location>
        <begin position="1164"/>
        <end position="1199"/>
    </location>
</feature>
<feature type="region of interest" description="Disordered" evidence="11">
    <location>
        <begin position="1717"/>
        <end position="1750"/>
    </location>
</feature>
<feature type="region of interest" description="Disordered" evidence="11">
    <location>
        <begin position="2180"/>
        <end position="2357"/>
    </location>
</feature>
<feature type="repeat" description="Pumilio" evidence="10">
    <location>
        <begin position="1275"/>
        <end position="1312"/>
    </location>
</feature>
<dbReference type="InterPro" id="IPR011989">
    <property type="entry name" value="ARM-like"/>
</dbReference>
<dbReference type="InterPro" id="IPR033133">
    <property type="entry name" value="PUM-HD"/>
</dbReference>
<feature type="compositionally biased region" description="Low complexity" evidence="11">
    <location>
        <begin position="8"/>
        <end position="18"/>
    </location>
</feature>
<accession>A0ABQ8JHB8</accession>
<keyword evidence="4" id="KW-0747">Spliceosome</keyword>
<reference evidence="14 15" key="2">
    <citation type="journal article" date="2022" name="Mol. Biol. Evol.">
        <title>Comparative Genomics Reveals Insights into the Divergent Evolution of Astigmatic Mites and Household Pest Adaptations.</title>
        <authorList>
            <person name="Xiong Q."/>
            <person name="Wan A.T."/>
            <person name="Liu X."/>
            <person name="Fung C.S."/>
            <person name="Xiao X."/>
            <person name="Malainual N."/>
            <person name="Hou J."/>
            <person name="Wang L."/>
            <person name="Wang M."/>
            <person name="Yang K.Y."/>
            <person name="Cui Y."/>
            <person name="Leung E.L."/>
            <person name="Nong W."/>
            <person name="Shin S.K."/>
            <person name="Au S.W."/>
            <person name="Jeong K.Y."/>
            <person name="Chew F.T."/>
            <person name="Hui J.H."/>
            <person name="Leung T.F."/>
            <person name="Tungtrongchitr A."/>
            <person name="Zhong N."/>
            <person name="Liu Z."/>
            <person name="Tsui S.K."/>
        </authorList>
    </citation>
    <scope>NUCLEOTIDE SEQUENCE [LARGE SCALE GENOMIC DNA]</scope>
    <source>
        <strain evidence="14">Derp</strain>
    </source>
</reference>
<evidence type="ECO:0000313" key="14">
    <source>
        <dbReference type="EMBL" id="KAH9421721.1"/>
    </source>
</evidence>
<evidence type="ECO:0000259" key="12">
    <source>
        <dbReference type="PROSITE" id="PS50172"/>
    </source>
</evidence>
<proteinExistence type="inferred from homology"/>
<dbReference type="Pfam" id="PF12738">
    <property type="entry name" value="PTCB-BRCT"/>
    <property type="match status" value="1"/>
</dbReference>
<dbReference type="Gene3D" id="3.40.50.10190">
    <property type="entry name" value="BRCT domain"/>
    <property type="match status" value="3"/>
</dbReference>
<dbReference type="SMART" id="SM00292">
    <property type="entry name" value="BRCT"/>
    <property type="match status" value="3"/>
</dbReference>
<feature type="domain" description="BRCT" evidence="12">
    <location>
        <begin position="1522"/>
        <end position="1586"/>
    </location>
</feature>
<feature type="repeat" description="Pumilio" evidence="10">
    <location>
        <begin position="1200"/>
        <end position="1235"/>
    </location>
</feature>
<comment type="subcellular location">
    <subcellularLocation>
        <location evidence="1">Nucleus</location>
    </subcellularLocation>
</comment>
<dbReference type="Pfam" id="PF00806">
    <property type="entry name" value="PUF"/>
    <property type="match status" value="8"/>
</dbReference>
<feature type="region of interest" description="Disordered" evidence="11">
    <location>
        <begin position="1377"/>
        <end position="1401"/>
    </location>
</feature>
<feature type="compositionally biased region" description="Low complexity" evidence="11">
    <location>
        <begin position="2343"/>
        <end position="2357"/>
    </location>
</feature>
<evidence type="ECO:0000256" key="6">
    <source>
        <dbReference type="ARBA" id="ARBA00023187"/>
    </source>
</evidence>
<keyword evidence="5" id="KW-0677">Repeat</keyword>
<feature type="compositionally biased region" description="Polar residues" evidence="11">
    <location>
        <begin position="440"/>
        <end position="452"/>
    </location>
</feature>
<comment type="caution">
    <text evidence="14">The sequence shown here is derived from an EMBL/GenBank/DDBJ whole genome shotgun (WGS) entry which is preliminary data.</text>
</comment>
<feature type="compositionally biased region" description="Basic and acidic residues" evidence="11">
    <location>
        <begin position="2227"/>
        <end position="2237"/>
    </location>
</feature>
<evidence type="ECO:0000259" key="13">
    <source>
        <dbReference type="PROSITE" id="PS50303"/>
    </source>
</evidence>
<dbReference type="PANTHER" id="PTHR12097">
    <property type="entry name" value="SPLICING FACTOR 3B, SUBUNIT 1-RELATED"/>
    <property type="match status" value="1"/>
</dbReference>
<comment type="similarity">
    <text evidence="8">Belongs to the phosphatase 2A regulatory subunit A family.</text>
</comment>
<feature type="compositionally biased region" description="Polar residues" evidence="11">
    <location>
        <begin position="2214"/>
        <end position="2224"/>
    </location>
</feature>
<dbReference type="PROSITE" id="PS50172">
    <property type="entry name" value="BRCT"/>
    <property type="match status" value="2"/>
</dbReference>
<comment type="similarity">
    <text evidence="2">Belongs to the SF3B1 family.</text>
</comment>
<sequence>MLNGQSGTATASTAAATSKLVDSTSTTPTKGVSSVNQSSSLSNSNNVNQSSSTTQANNSMESSATSASLSSTATQPKTQDDAMVSYMFQRPPNPGGQDPNSEFGQYGGKSSRWFGTDESALIDNNVPSDTQEIEGSFNTLSLDSEGPFASTTKKIWGIEDTPSSKNHADVDPSKVLFAVPDPVHQWGRDSTWSTGPPAGTTVAENGSGLSEHAVSQPIMVKRAASAYANDGTLLSPRSTDTGGIGMKMAEYVLNNSPSKDNLESRLNTRILHDKQTGGQSSRGKSNDKGPHHHPNANGGLPNGFGSGNGPDDPTNSIDPAAKIFNRAPGLSHQLSSDDSDELVSGVPKNHLMNKFDGMMATAAAVGGMPGHHHPANAAAFADFNPDQLQMHGMDQLQQFSDYMPLSLGPSATADSLMDGYGHTNPALYQQVQHQTRHASGPNNPSAMSILSNHHQQQQQQHLNMTTAQQQNQAMSSASGGQPSANMFAAATQNPQNPYFPADTFSMSQMALAAGAAGPAMSMSQYATAAYGFAPWNMFPTGLMPNAPPGTTSNGQMQGQSSSGQTVTSSGIQQQQSGRSISGTGNRPLSPTSLAVAAAAAHQQQQQQNQANDGTNGTNAQQQQQLAALAAAGQLPFPFPGAPSNFFDQLASSRMPPQAAAHLHRLMTQPQMNMLQTATGNGNMLAAAAAARMLPNAAVSVANPQQNPQSQNNALFAAASTTGPNGNQQQQQMYTSAMPNNSVALALGPIGASGIGNNGLGNSSSPRRDSLDNRSSNAAGMGSLGNIFPTMISEASMAFNRQMANALNAVAAGPASAAKTNGLNNAPFHHPYINSPGPMGLGLPPPGSNMTPPPMDAVNQFGPNAMTGTAPNSAYMNGMRLIPNVGPPPPPDNKFLNRNGLINQQNPFASANLNNSFNNVAAAAAVAAHSSHHALAASLNSSNHLHHFSNGGGLHQPTPVNHHPSQANNYILNNTGASHRSTGGASGANNQRTRSIDKNVGRSTLLEDFRNSRLPNLTLHDLTEHIVEFSQDQHGSRFIQQKLERASDDEKQLVFNEIIGQAYQLMTDVFGNYVIQKFFEFGTPQQKQALAQTIRGSVLDLALQMYGCRVIQKALESISTEQQKEIVKELDGHVLKCVKDQNGNHVVQKCIECIEPSALQFIINAFQSQVHALSTHPYGCRVIQRILEHCNPEQTASILQELHTHTEALVQDQYGNYVVQHVLEHGRPEDKTKIIMMVRGKVLALSQHKFASNVVERCITQAMRSERSMLIEEVCNYPDNALYTMMKDQYANYVVQKMIEVAESQQRKTLLLRIRPHVSSLRRFTYGKHILAKLDKYMNTGSKSANAAVSAAVTTSPSSSSSTTTTAAVSAPLTDNAAASSSSTVTGTSTTGTNSNTNGCNNEPVDKSRFYFLLENGENVNNQSKRMKQAFDFVNHQNYHAEWINFDCLKMKNLSPKDISYRIVMENFINSNSPFEYLRNKESRIINPLVINYCYRNVCSQPFTNIPMRSWPIFSQCMRGLEITSSQLSPTKQNQIKNKIEMMSGKYHCHLHATTSFLVTDSILSQKSLSALENNIPIMNIEWIEMCWSKYQYEYRRAGEMNIVSKYRLPIFHKLNIVVSGLSMKEREEIKNLVEINGGNYRPSLMVKSNQKNTILLLHSSKGEKYKYAKRMNVPCVRVQWIYDSFETGHILPFDQYHIDTESNIDKIDVDNDDALVDSEKSSTSTDNDDENSEEFNSKNEIPNTEDEVDEYECNSNIQDENEKEWEIIEPIPTIMFSGFENEEKLRLSRLCSEKIPEVIIKNDSIVTGELTHLILAEPHGTEKVYAAIAAAAFILKPNYIKDSIEKQTLLTEKEYQWGNGIHDEKLGTCGPKLMKSAIEWNNYLRKNKQSMFHGYKFLLLFDDTKFDLTLLMSCANILRAGGAKIIHLDELNGDENKELLEQIDYAIVEWRIGKKLTINQRSLFDYIEYFDQNERLISDTIIYRYILEGPDIIMAQPARTREEIEQQVLEIQAKNAAAAAANGENEEGRISLSKANMDTDIYGGTNLSSYHTSIPANDDAEYDDEDTENANGSADNDEYDVYKKAINAFQAPKNYLQDVVDDNHDPLADRRVPRVADREDEYRRRFRNRQLSPERIDVFAEGGKTPDPSARTYKTIIKETALSNEEAELKKKLLEKAKAGELKPTTTSNESSTLSSSNNKRRRWDQPSVDSGVGSATDSCSEFSEPTAKKSAWDYHEAATPAIPGRWDQTPAHGADDSKTSSQWEPTPVHIGTSGAQTPSIDSINKSSRRNRWDETPKTERMESGYSSWAETPKIDRIETDEGITMGGETPGSSKRRSRWDETPSLMTPSTPMMTPSGTTPIGTKAMGLATPTPSHMVAMTPEQMQAFRWEREIDERNRILTDEELDALLPPGYKILPPPSGYQPIRTPARKLMATPTPMVGGFFMQKADELGSAAGSKMMMDLEPKGQNLPTLKPDDLQYFDKLLTEVDEETLSPDEQKERKIMKLLLKIKNGTPPMRKSALRQITDKAREFGAGSLFNQILPLLMSPTLEDQERHLLVKVIDRILYKLDDLVRPYVHKILVVIEPLLIDEDYYARVEGREIISNLAKAAGLATMISTMRPDIENVDEYVRNTTARAFAVVASALGIPSLLPFLKAVCRSKKSWQARHTGIKIVQQIAILMGCAILPHLRNLVEIIEHGLVDEQQKVRTITALALAALAEAATPYGIESFDSVLKPLWKGIRTHRGKGLAAFLKAIGYLIPLMDAEYANYYTREVMFILIREFQSPDEEMKKIVLKVVKQCCGTDGVEPKYIKEEVLPHFFRHFWNHRMALDKRNYRQLVDTTVEIANKVEAAEIITRIVDDLKDENEAYRKMVMETIEKIMSNLGASQIDSRLEEQLIDGILYSFQEQTTEDMVMLNGFGTVVNTLGKRVKPYLPQICGTILWRLNNKSAKVRQQAADLISKIAVVMKVCQEEKLMSHMGVVLYEYLGEEYPEVLGSILGALKAIVNVIGMEKMTPPIKDLLPRLTPILKNRHEKVQENCIDLVGRIADRGAEYVSAREWMRICFELLELLKAHKKAIRRAAVNTFGYIAKAIGPHDVLATLLNNLRVQERQNRVCTTVAIAIVAETCSPFTVLPALMNEYRVPELNVQNGVLKSLSFLFEYIGEMAKDYIYAVTSLLEDALMDRDLVHRQTACSVVQHMALGVYGFGCEDALTHLLNYVWPNIFETSPHLVQAFMGAIEGLRVAIGPNKMLQYTLQGLFHPARKVRDVYWKVYNTLYIGAQDSLIAGYPRIPNDSTNNFIRYELDYTL</sequence>
<feature type="region of interest" description="Disordered" evidence="11">
    <location>
        <begin position="270"/>
        <end position="320"/>
    </location>
</feature>
<feature type="compositionally biased region" description="Low complexity" evidence="11">
    <location>
        <begin position="32"/>
        <end position="74"/>
    </location>
</feature>
<dbReference type="CDD" id="cd07920">
    <property type="entry name" value="Pumilio"/>
    <property type="match status" value="1"/>
</dbReference>
<evidence type="ECO:0000256" key="10">
    <source>
        <dbReference type="PROSITE-ProRule" id="PRU00317"/>
    </source>
</evidence>
<evidence type="ECO:0000256" key="1">
    <source>
        <dbReference type="ARBA" id="ARBA00004123"/>
    </source>
</evidence>
<evidence type="ECO:0000256" key="9">
    <source>
        <dbReference type="PROSITE-ProRule" id="PRU00103"/>
    </source>
</evidence>
<dbReference type="InterPro" id="IPR001357">
    <property type="entry name" value="BRCT_dom"/>
</dbReference>
<evidence type="ECO:0000256" key="7">
    <source>
        <dbReference type="ARBA" id="ARBA00023242"/>
    </source>
</evidence>
<feature type="repeat" description="Pumilio" evidence="10">
    <location>
        <begin position="1020"/>
        <end position="1055"/>
    </location>
</feature>
<evidence type="ECO:0000256" key="8">
    <source>
        <dbReference type="ARBA" id="ARBA00038332"/>
    </source>
</evidence>
<feature type="compositionally biased region" description="Low complexity" evidence="11">
    <location>
        <begin position="549"/>
        <end position="584"/>
    </location>
</feature>
<dbReference type="SUPFAM" id="SSF48371">
    <property type="entry name" value="ARM repeat"/>
    <property type="match status" value="2"/>
</dbReference>
<feature type="compositionally biased region" description="Low complexity" evidence="11">
    <location>
        <begin position="453"/>
        <end position="481"/>
    </location>
</feature>
<dbReference type="InterPro" id="IPR033712">
    <property type="entry name" value="Pumilio_RNA-bd"/>
</dbReference>
<feature type="region of interest" description="Disordered" evidence="11">
    <location>
        <begin position="1"/>
        <end position="114"/>
    </location>
</feature>
<feature type="compositionally biased region" description="Low complexity" evidence="11">
    <location>
        <begin position="2182"/>
        <end position="2198"/>
    </location>
</feature>
<dbReference type="PROSITE" id="PS50077">
    <property type="entry name" value="HEAT_REPEAT"/>
    <property type="match status" value="1"/>
</dbReference>
<dbReference type="Proteomes" id="UP000887458">
    <property type="component" value="Unassembled WGS sequence"/>
</dbReference>
<dbReference type="InterPro" id="IPR054573">
    <property type="entry name" value="PP2A/SF3B1-like_HEAT"/>
</dbReference>
<feature type="compositionally biased region" description="Basic and acidic residues" evidence="11">
    <location>
        <begin position="2291"/>
        <end position="2303"/>
    </location>
</feature>
<dbReference type="CDD" id="cd17731">
    <property type="entry name" value="BRCT_TopBP1_rpt2_like"/>
    <property type="match status" value="1"/>
</dbReference>